<evidence type="ECO:0000313" key="11">
    <source>
        <dbReference type="EMBL" id="GEM74443.1"/>
    </source>
</evidence>
<evidence type="ECO:0000256" key="7">
    <source>
        <dbReference type="ARBA" id="ARBA00048488"/>
    </source>
</evidence>
<dbReference type="Gene3D" id="2.170.150.20">
    <property type="entry name" value="Peptide methionine sulfoxide reductase"/>
    <property type="match status" value="1"/>
</dbReference>
<feature type="binding site" evidence="9">
    <location>
        <position position="147"/>
    </location>
    <ligand>
        <name>Zn(2+)</name>
        <dbReference type="ChEBI" id="CHEBI:29105"/>
    </ligand>
</feature>
<sequence length="186" mass="21249">MSFDTNARIKLTTYGVPVRKYVLELLREASFLLKKSRLKTENKEQKLIEKKGLKVLKPDEYWRKKLSDEEYAICRQQGTEPPFSGKLLHNKEEGVYLCTCCQTPLFFSDNKYDSGCGWPSFDSPANSKAVRYIEDLSHGMVRTEIRCMTCDSHLGHVFDDGPTTTGERYCINSVSLIFNKSGPDAE</sequence>
<evidence type="ECO:0000313" key="12">
    <source>
        <dbReference type="Proteomes" id="UP000321922"/>
    </source>
</evidence>
<dbReference type="GO" id="GO:0033743">
    <property type="term" value="F:peptide-methionine (R)-S-oxide reductase activity"/>
    <property type="evidence" value="ECO:0007669"/>
    <property type="project" value="UniProtKB-UniRule"/>
</dbReference>
<dbReference type="OrthoDB" id="9785497at2"/>
<feature type="active site" description="Nucleophile" evidence="9">
    <location>
        <position position="170"/>
    </location>
</feature>
<dbReference type="PROSITE" id="PS51790">
    <property type="entry name" value="MSRB"/>
    <property type="match status" value="1"/>
</dbReference>
<proteinExistence type="inferred from homology"/>
<dbReference type="PANTHER" id="PTHR10173:SF52">
    <property type="entry name" value="METHIONINE-R-SULFOXIDE REDUCTASE B1"/>
    <property type="match status" value="1"/>
</dbReference>
<evidence type="ECO:0000256" key="6">
    <source>
        <dbReference type="ARBA" id="ARBA00023002"/>
    </source>
</evidence>
<dbReference type="PANTHER" id="PTHR10173">
    <property type="entry name" value="METHIONINE SULFOXIDE REDUCTASE"/>
    <property type="match status" value="1"/>
</dbReference>
<dbReference type="GO" id="GO:0030091">
    <property type="term" value="P:protein repair"/>
    <property type="evidence" value="ECO:0007669"/>
    <property type="project" value="InterPro"/>
</dbReference>
<reference evidence="11 12" key="1">
    <citation type="submission" date="2019-07" db="EMBL/GenBank/DDBJ databases">
        <title>Whole genome shotgun sequence of Vibrio sagamiensis NBRC 104589.</title>
        <authorList>
            <person name="Hosoyama A."/>
            <person name="Uohara A."/>
            <person name="Ohji S."/>
            <person name="Ichikawa N."/>
        </authorList>
    </citation>
    <scope>NUCLEOTIDE SEQUENCE [LARGE SCALE GENOMIC DNA]</scope>
    <source>
        <strain evidence="11 12">NBRC 104589</strain>
    </source>
</reference>
<keyword evidence="12" id="KW-1185">Reference proteome</keyword>
<dbReference type="EC" id="1.8.4.12" evidence="2 9"/>
<dbReference type="NCBIfam" id="TIGR00357">
    <property type="entry name" value="peptide-methionine (R)-S-oxide reductase MsrB"/>
    <property type="match status" value="1"/>
</dbReference>
<comment type="catalytic activity">
    <reaction evidence="7 9">
        <text>L-methionyl-[protein] + [thioredoxin]-disulfide + H2O = L-methionyl-(R)-S-oxide-[protein] + [thioredoxin]-dithiol</text>
        <dbReference type="Rhea" id="RHEA:24164"/>
        <dbReference type="Rhea" id="RHEA-COMP:10698"/>
        <dbReference type="Rhea" id="RHEA-COMP:10700"/>
        <dbReference type="Rhea" id="RHEA-COMP:12313"/>
        <dbReference type="Rhea" id="RHEA-COMP:12314"/>
        <dbReference type="ChEBI" id="CHEBI:15377"/>
        <dbReference type="ChEBI" id="CHEBI:16044"/>
        <dbReference type="ChEBI" id="CHEBI:29950"/>
        <dbReference type="ChEBI" id="CHEBI:45764"/>
        <dbReference type="ChEBI" id="CHEBI:50058"/>
        <dbReference type="EC" id="1.8.4.12"/>
    </reaction>
</comment>
<dbReference type="InterPro" id="IPR011057">
    <property type="entry name" value="Mss4-like_sf"/>
</dbReference>
<feature type="binding site" evidence="9">
    <location>
        <position position="98"/>
    </location>
    <ligand>
        <name>Zn(2+)</name>
        <dbReference type="ChEBI" id="CHEBI:29105"/>
    </ligand>
</feature>
<evidence type="ECO:0000256" key="4">
    <source>
        <dbReference type="ARBA" id="ARBA00022723"/>
    </source>
</evidence>
<dbReference type="InterPro" id="IPR002579">
    <property type="entry name" value="Met_Sox_Rdtase_MsrB_dom"/>
</dbReference>
<evidence type="ECO:0000256" key="5">
    <source>
        <dbReference type="ARBA" id="ARBA00022833"/>
    </source>
</evidence>
<dbReference type="EMBL" id="BJXJ01000003">
    <property type="protein sequence ID" value="GEM74443.1"/>
    <property type="molecule type" value="Genomic_DNA"/>
</dbReference>
<dbReference type="InterPro" id="IPR028427">
    <property type="entry name" value="Met_Sox_Rdtase_MsrB"/>
</dbReference>
<gene>
    <name evidence="9 11" type="primary">msrB</name>
    <name evidence="11" type="ORF">VSA01S_05550</name>
</gene>
<dbReference type="AlphaFoldDB" id="A0A511QAY1"/>
<evidence type="ECO:0000256" key="8">
    <source>
        <dbReference type="ARBA" id="ARBA00075819"/>
    </source>
</evidence>
<dbReference type="GO" id="GO:0005737">
    <property type="term" value="C:cytoplasm"/>
    <property type="evidence" value="ECO:0007669"/>
    <property type="project" value="TreeGrafter"/>
</dbReference>
<name>A0A511QAY1_9VIBR</name>
<comment type="cofactor">
    <cofactor evidence="9">
        <name>Zn(2+)</name>
        <dbReference type="ChEBI" id="CHEBI:29105"/>
    </cofactor>
    <text evidence="9">Binds 1 zinc ion per subunit. The zinc ion is important for the structural integrity of the protein.</text>
</comment>
<evidence type="ECO:0000256" key="9">
    <source>
        <dbReference type="HAMAP-Rule" id="MF_01400"/>
    </source>
</evidence>
<feature type="binding site" evidence="9">
    <location>
        <position position="150"/>
    </location>
    <ligand>
        <name>Zn(2+)</name>
        <dbReference type="ChEBI" id="CHEBI:29105"/>
    </ligand>
</feature>
<keyword evidence="6 9" id="KW-0560">Oxidoreductase</keyword>
<evidence type="ECO:0000259" key="10">
    <source>
        <dbReference type="PROSITE" id="PS51790"/>
    </source>
</evidence>
<evidence type="ECO:0000256" key="1">
    <source>
        <dbReference type="ARBA" id="ARBA00007174"/>
    </source>
</evidence>
<dbReference type="FunFam" id="2.170.150.20:FF:000001">
    <property type="entry name" value="Peptide methionine sulfoxide reductase MsrB"/>
    <property type="match status" value="1"/>
</dbReference>
<keyword evidence="5 9" id="KW-0862">Zinc</keyword>
<feature type="binding site" evidence="9">
    <location>
        <position position="101"/>
    </location>
    <ligand>
        <name>Zn(2+)</name>
        <dbReference type="ChEBI" id="CHEBI:29105"/>
    </ligand>
</feature>
<comment type="caution">
    <text evidence="11">The sequence shown here is derived from an EMBL/GenBank/DDBJ whole genome shotgun (WGS) entry which is preliminary data.</text>
</comment>
<evidence type="ECO:0000256" key="2">
    <source>
        <dbReference type="ARBA" id="ARBA00012499"/>
    </source>
</evidence>
<accession>A0A511QAY1</accession>
<dbReference type="Pfam" id="PF01641">
    <property type="entry name" value="SelR"/>
    <property type="match status" value="1"/>
</dbReference>
<keyword evidence="4 9" id="KW-0479">Metal-binding</keyword>
<dbReference type="GO" id="GO:0006979">
    <property type="term" value="P:response to oxidative stress"/>
    <property type="evidence" value="ECO:0007669"/>
    <property type="project" value="InterPro"/>
</dbReference>
<evidence type="ECO:0000256" key="3">
    <source>
        <dbReference type="ARBA" id="ARBA00021130"/>
    </source>
</evidence>
<protein>
    <recommendedName>
        <fullName evidence="3 9">Peptide methionine sulfoxide reductase MsrB</fullName>
        <ecNumber evidence="2 9">1.8.4.12</ecNumber>
    </recommendedName>
    <alternativeName>
        <fullName evidence="8 9">Peptide-methionine (R)-S-oxide reductase</fullName>
    </alternativeName>
</protein>
<organism evidence="11 12">
    <name type="scientific">Vibrio sagamiensis NBRC 104589</name>
    <dbReference type="NCBI Taxonomy" id="1219064"/>
    <lineage>
        <taxon>Bacteria</taxon>
        <taxon>Pseudomonadati</taxon>
        <taxon>Pseudomonadota</taxon>
        <taxon>Gammaproteobacteria</taxon>
        <taxon>Vibrionales</taxon>
        <taxon>Vibrionaceae</taxon>
        <taxon>Vibrio</taxon>
    </lineage>
</organism>
<dbReference type="Proteomes" id="UP000321922">
    <property type="component" value="Unassembled WGS sequence"/>
</dbReference>
<dbReference type="SUPFAM" id="SSF51316">
    <property type="entry name" value="Mss4-like"/>
    <property type="match status" value="1"/>
</dbReference>
<comment type="similarity">
    <text evidence="1 9">Belongs to the MsrB Met sulfoxide reductase family.</text>
</comment>
<dbReference type="GO" id="GO:0008270">
    <property type="term" value="F:zinc ion binding"/>
    <property type="evidence" value="ECO:0007669"/>
    <property type="project" value="UniProtKB-UniRule"/>
</dbReference>
<dbReference type="HAMAP" id="MF_01400">
    <property type="entry name" value="MsrB"/>
    <property type="match status" value="1"/>
</dbReference>
<feature type="domain" description="MsrB" evidence="10">
    <location>
        <begin position="59"/>
        <end position="181"/>
    </location>
</feature>